<dbReference type="EMBL" id="CP034234">
    <property type="protein sequence ID" value="AZK44099.1"/>
    <property type="molecule type" value="Genomic_DNA"/>
</dbReference>
<gene>
    <name evidence="10" type="ORF">EEI45_04415</name>
</gene>
<dbReference type="InterPro" id="IPR015856">
    <property type="entry name" value="ABC_transpr_CbiO/EcfA_su"/>
</dbReference>
<dbReference type="AlphaFoldDB" id="A0A3Q8S2P0"/>
<keyword evidence="6" id="KW-0067">ATP-binding</keyword>
<evidence type="ECO:0000256" key="2">
    <source>
        <dbReference type="ARBA" id="ARBA00005417"/>
    </source>
</evidence>
<dbReference type="CDD" id="cd03225">
    <property type="entry name" value="ABC_cobalt_CbiO_domain1"/>
    <property type="match status" value="1"/>
</dbReference>
<evidence type="ECO:0000313" key="11">
    <source>
        <dbReference type="Proteomes" id="UP000278804"/>
    </source>
</evidence>
<dbReference type="RefSeq" id="WP_125164285.1">
    <property type="nucleotide sequence ID" value="NZ_CP034234.1"/>
</dbReference>
<keyword evidence="8" id="KW-0472">Membrane</keyword>
<dbReference type="GO" id="GO:0042626">
    <property type="term" value="F:ATPase-coupled transmembrane transporter activity"/>
    <property type="evidence" value="ECO:0007669"/>
    <property type="project" value="TreeGrafter"/>
</dbReference>
<dbReference type="GO" id="GO:0005524">
    <property type="term" value="F:ATP binding"/>
    <property type="evidence" value="ECO:0007669"/>
    <property type="project" value="UniProtKB-KW"/>
</dbReference>
<evidence type="ECO:0000256" key="6">
    <source>
        <dbReference type="ARBA" id="ARBA00022840"/>
    </source>
</evidence>
<dbReference type="KEGG" id="eri:EEI45_04415"/>
<evidence type="ECO:0000256" key="8">
    <source>
        <dbReference type="ARBA" id="ARBA00023136"/>
    </source>
</evidence>
<dbReference type="NCBIfam" id="TIGR04520">
    <property type="entry name" value="ECF_ATPase_1"/>
    <property type="match status" value="1"/>
</dbReference>
<dbReference type="GO" id="GO:0016887">
    <property type="term" value="F:ATP hydrolysis activity"/>
    <property type="evidence" value="ECO:0007669"/>
    <property type="project" value="InterPro"/>
</dbReference>
<dbReference type="PANTHER" id="PTHR43553:SF24">
    <property type="entry name" value="ENERGY-COUPLING FACTOR TRANSPORTER ATP-BINDING PROTEIN ECFA1"/>
    <property type="match status" value="1"/>
</dbReference>
<protein>
    <submittedName>
        <fullName evidence="10">Energy-coupling factor transporter ATPase</fullName>
    </submittedName>
</protein>
<dbReference type="InterPro" id="IPR017871">
    <property type="entry name" value="ABC_transporter-like_CS"/>
</dbReference>
<comment type="similarity">
    <text evidence="2">Belongs to the ABC transporter superfamily.</text>
</comment>
<evidence type="ECO:0000313" key="10">
    <source>
        <dbReference type="EMBL" id="AZK44099.1"/>
    </source>
</evidence>
<dbReference type="GO" id="GO:0043190">
    <property type="term" value="C:ATP-binding cassette (ABC) transporter complex"/>
    <property type="evidence" value="ECO:0007669"/>
    <property type="project" value="TreeGrafter"/>
</dbReference>
<keyword evidence="4" id="KW-1003">Cell membrane</keyword>
<dbReference type="InterPro" id="IPR003593">
    <property type="entry name" value="AAA+_ATPase"/>
</dbReference>
<dbReference type="PROSITE" id="PS00211">
    <property type="entry name" value="ABC_TRANSPORTER_1"/>
    <property type="match status" value="1"/>
</dbReference>
<dbReference type="SUPFAM" id="SSF52540">
    <property type="entry name" value="P-loop containing nucleoside triphosphate hydrolases"/>
    <property type="match status" value="1"/>
</dbReference>
<reference evidence="10 11" key="1">
    <citation type="journal article" date="2020" name="Int. J. Syst. Evol. Microbiol.">
        <title>Description of Erysipelothrix piscisicarius sp. nov., an emergent fish pathogen, and assessment of virulence using a tiger barb (Puntigrus tetrazona) infection model.</title>
        <authorList>
            <person name="Pomaranski E.K."/>
            <person name="Griffin M.J."/>
            <person name="Camus A.C."/>
            <person name="Armwood A.R."/>
            <person name="Shelley J."/>
            <person name="Waldbieser G.C."/>
            <person name="LaFrentz B.R."/>
            <person name="Garcia J.C."/>
            <person name="Yanong R."/>
            <person name="Soto E."/>
        </authorList>
    </citation>
    <scope>NUCLEOTIDE SEQUENCE [LARGE SCALE GENOMIC DNA]</scope>
    <source>
        <strain evidence="10 11">15TAL0474</strain>
    </source>
</reference>
<evidence type="ECO:0000256" key="1">
    <source>
        <dbReference type="ARBA" id="ARBA00004202"/>
    </source>
</evidence>
<keyword evidence="7" id="KW-1278">Translocase</keyword>
<dbReference type="PANTHER" id="PTHR43553">
    <property type="entry name" value="HEAVY METAL TRANSPORTER"/>
    <property type="match status" value="1"/>
</dbReference>
<evidence type="ECO:0000256" key="5">
    <source>
        <dbReference type="ARBA" id="ARBA00022741"/>
    </source>
</evidence>
<dbReference type="InterPro" id="IPR027417">
    <property type="entry name" value="P-loop_NTPase"/>
</dbReference>
<evidence type="ECO:0000256" key="4">
    <source>
        <dbReference type="ARBA" id="ARBA00022475"/>
    </source>
</evidence>
<keyword evidence="11" id="KW-1185">Reference proteome</keyword>
<evidence type="ECO:0000256" key="3">
    <source>
        <dbReference type="ARBA" id="ARBA00022448"/>
    </source>
</evidence>
<dbReference type="SMART" id="SM00382">
    <property type="entry name" value="AAA"/>
    <property type="match status" value="1"/>
</dbReference>
<dbReference type="InterPro" id="IPR003439">
    <property type="entry name" value="ABC_transporter-like_ATP-bd"/>
</dbReference>
<feature type="domain" description="ABC transporter" evidence="9">
    <location>
        <begin position="4"/>
        <end position="237"/>
    </location>
</feature>
<dbReference type="FunFam" id="3.40.50.300:FF:000224">
    <property type="entry name" value="Energy-coupling factor transporter ATP-binding protein EcfA"/>
    <property type="match status" value="1"/>
</dbReference>
<keyword evidence="3" id="KW-0813">Transport</keyword>
<comment type="subcellular location">
    <subcellularLocation>
        <location evidence="1">Cell membrane</location>
        <topology evidence="1">Peripheral membrane protein</topology>
    </subcellularLocation>
</comment>
<sequence length="275" mass="30633">MKQLAVNGLTFSYDGSRNAIDNVSFDVKKGDYVTVIGHNGSGKSTLAKLIIGLLDCKEGTIEIDNLRLNPDNVYDIREKIAIVFQNPDNQFIGSTVRDDIAFGLENRMIDPSEMDALIHAYSKRVGMEDFLSHEPTKLSGGQKQRVAIAGVLAMQPELLVLDEATSMLDPKGRKEVNDLVHELHTENKMSILSITHDIEEVTMSDYVIVMNDGKIAMQGTPEEILVHAERLVKLSLDIPFSLKFYQAMKAYGITLSTPYDLEGMVEELCQLHSKM</sequence>
<evidence type="ECO:0000256" key="7">
    <source>
        <dbReference type="ARBA" id="ARBA00022967"/>
    </source>
</evidence>
<dbReference type="Gene3D" id="3.40.50.300">
    <property type="entry name" value="P-loop containing nucleotide triphosphate hydrolases"/>
    <property type="match status" value="1"/>
</dbReference>
<dbReference type="InterPro" id="IPR030947">
    <property type="entry name" value="EcfA_1"/>
</dbReference>
<evidence type="ECO:0000259" key="9">
    <source>
        <dbReference type="PROSITE" id="PS50893"/>
    </source>
</evidence>
<dbReference type="PROSITE" id="PS50893">
    <property type="entry name" value="ABC_TRANSPORTER_2"/>
    <property type="match status" value="1"/>
</dbReference>
<accession>A0A3Q8S2P0</accession>
<keyword evidence="5" id="KW-0547">Nucleotide-binding</keyword>
<name>A0A3Q8S2P0_9FIRM</name>
<proteinExistence type="inferred from homology"/>
<organism evidence="10 11">
    <name type="scientific">Erysipelothrix piscisicarius</name>
    <dbReference type="NCBI Taxonomy" id="2485784"/>
    <lineage>
        <taxon>Bacteria</taxon>
        <taxon>Bacillati</taxon>
        <taxon>Bacillota</taxon>
        <taxon>Erysipelotrichia</taxon>
        <taxon>Erysipelotrichales</taxon>
        <taxon>Erysipelotrichaceae</taxon>
        <taxon>Erysipelothrix</taxon>
    </lineage>
</organism>
<dbReference type="NCBIfam" id="NF010167">
    <property type="entry name" value="PRK13648.1"/>
    <property type="match status" value="1"/>
</dbReference>
<dbReference type="InterPro" id="IPR050095">
    <property type="entry name" value="ECF_ABC_transporter_ATP-bd"/>
</dbReference>
<dbReference type="Proteomes" id="UP000278804">
    <property type="component" value="Chromosome"/>
</dbReference>
<dbReference type="Pfam" id="PF00005">
    <property type="entry name" value="ABC_tran"/>
    <property type="match status" value="1"/>
</dbReference>